<feature type="region of interest" description="Disordered" evidence="2">
    <location>
        <begin position="388"/>
        <end position="438"/>
    </location>
</feature>
<evidence type="ECO:0000313" key="4">
    <source>
        <dbReference type="Proteomes" id="UP000054538"/>
    </source>
</evidence>
<feature type="region of interest" description="Disordered" evidence="2">
    <location>
        <begin position="109"/>
        <end position="142"/>
    </location>
</feature>
<feature type="region of interest" description="Disordered" evidence="2">
    <location>
        <begin position="559"/>
        <end position="597"/>
    </location>
</feature>
<keyword evidence="1" id="KW-0175">Coiled coil</keyword>
<reference evidence="4" key="2">
    <citation type="submission" date="2015-01" db="EMBL/GenBank/DDBJ databases">
        <title>Evolutionary Origins and Diversification of the Mycorrhizal Mutualists.</title>
        <authorList>
            <consortium name="DOE Joint Genome Institute"/>
            <consortium name="Mycorrhizal Genomics Consortium"/>
            <person name="Kohler A."/>
            <person name="Kuo A."/>
            <person name="Nagy L.G."/>
            <person name="Floudas D."/>
            <person name="Copeland A."/>
            <person name="Barry K.W."/>
            <person name="Cichocki N."/>
            <person name="Veneault-Fourrey C."/>
            <person name="LaButti K."/>
            <person name="Lindquist E.A."/>
            <person name="Lipzen A."/>
            <person name="Lundell T."/>
            <person name="Morin E."/>
            <person name="Murat C."/>
            <person name="Riley R."/>
            <person name="Ohm R."/>
            <person name="Sun H."/>
            <person name="Tunlid A."/>
            <person name="Henrissat B."/>
            <person name="Grigoriev I.V."/>
            <person name="Hibbett D.S."/>
            <person name="Martin F."/>
        </authorList>
    </citation>
    <scope>NUCLEOTIDE SEQUENCE [LARGE SCALE GENOMIC DNA]</scope>
    <source>
        <strain evidence="4">Ve08.2h10</strain>
    </source>
</reference>
<feature type="compositionally biased region" description="Polar residues" evidence="2">
    <location>
        <begin position="234"/>
        <end position="243"/>
    </location>
</feature>
<reference evidence="3 4" key="1">
    <citation type="submission" date="2014-04" db="EMBL/GenBank/DDBJ databases">
        <authorList>
            <consortium name="DOE Joint Genome Institute"/>
            <person name="Kuo A."/>
            <person name="Kohler A."/>
            <person name="Jargeat P."/>
            <person name="Nagy L.G."/>
            <person name="Floudas D."/>
            <person name="Copeland A."/>
            <person name="Barry K.W."/>
            <person name="Cichocki N."/>
            <person name="Veneault-Fourrey C."/>
            <person name="LaButti K."/>
            <person name="Lindquist E.A."/>
            <person name="Lipzen A."/>
            <person name="Lundell T."/>
            <person name="Morin E."/>
            <person name="Murat C."/>
            <person name="Sun H."/>
            <person name="Tunlid A."/>
            <person name="Henrissat B."/>
            <person name="Grigoriev I.V."/>
            <person name="Hibbett D.S."/>
            <person name="Martin F."/>
            <person name="Nordberg H.P."/>
            <person name="Cantor M.N."/>
            <person name="Hua S.X."/>
        </authorList>
    </citation>
    <scope>NUCLEOTIDE SEQUENCE [LARGE SCALE GENOMIC DNA]</scope>
    <source>
        <strain evidence="3 4">Ve08.2h10</strain>
    </source>
</reference>
<keyword evidence="4" id="KW-1185">Reference proteome</keyword>
<feature type="compositionally biased region" description="Low complexity" evidence="2">
    <location>
        <begin position="559"/>
        <end position="569"/>
    </location>
</feature>
<feature type="region of interest" description="Disordered" evidence="2">
    <location>
        <begin position="209"/>
        <end position="243"/>
    </location>
</feature>
<feature type="coiled-coil region" evidence="1">
    <location>
        <begin position="718"/>
        <end position="752"/>
    </location>
</feature>
<feature type="region of interest" description="Disordered" evidence="2">
    <location>
        <begin position="670"/>
        <end position="710"/>
    </location>
</feature>
<gene>
    <name evidence="3" type="ORF">PAXRUDRAFT_27445</name>
</gene>
<feature type="region of interest" description="Disordered" evidence="2">
    <location>
        <begin position="456"/>
        <end position="522"/>
    </location>
</feature>
<dbReference type="HOGENOM" id="CLU_017133_0_0_1"/>
<dbReference type="InParanoid" id="A0A0D0DWB5"/>
<dbReference type="EMBL" id="KN825556">
    <property type="protein sequence ID" value="KIK86560.1"/>
    <property type="molecule type" value="Genomic_DNA"/>
</dbReference>
<evidence type="ECO:0000313" key="3">
    <source>
        <dbReference type="EMBL" id="KIK86560.1"/>
    </source>
</evidence>
<protein>
    <submittedName>
        <fullName evidence="3">Uncharacterized protein</fullName>
    </submittedName>
</protein>
<accession>A0A0D0DWB5</accession>
<dbReference type="OrthoDB" id="2565072at2759"/>
<evidence type="ECO:0000256" key="1">
    <source>
        <dbReference type="SAM" id="Coils"/>
    </source>
</evidence>
<feature type="region of interest" description="Disordered" evidence="2">
    <location>
        <begin position="622"/>
        <end position="645"/>
    </location>
</feature>
<proteinExistence type="predicted"/>
<dbReference type="CDD" id="cd14686">
    <property type="entry name" value="bZIP"/>
    <property type="match status" value="1"/>
</dbReference>
<feature type="compositionally biased region" description="Polar residues" evidence="2">
    <location>
        <begin position="627"/>
        <end position="642"/>
    </location>
</feature>
<dbReference type="Proteomes" id="UP000054538">
    <property type="component" value="Unassembled WGS sequence"/>
</dbReference>
<sequence>MIVMLYYPWARTSHPYFSPHPLERDDDTIDSDSPSFISPLSSIPHHGDLPPSPRDLLNHLPLSCLNLDDETVSACRSISTVDAEDDSDFDDDIDAASNRMSLQGPKIKFHSRAPWETGDDTLQGEESDHSSRSGTIASKLKGKVSKADSLMRTFGKGVSIATRPSIDSTCSQASSKPSFEITVGNYSGSRGALYSSSRAVGHTGGMVHSTSTYQDASMPPSPSSDVSLNHDRSSTLPSLHPSQGRLSHEDFVHPYANPDLIASCTPAPIMISPHQATSGNISRSNSVTTVTDSISTRSAAFSVMSTETSATSLTSRELTNGNPRVNGKEISSPIPLVCSNDTNAGSIDRNTKLLSLHPPPRGFSIASRNDPLHPPAVTLISLQEAQARERSRSATVHTRVAPLSKARGSAPQVPFPDTDDVTSTAEGQHKEMITSGVSARARARSISAGARAKNTLHTVVGGSQPHKPERRGSEHVISPSESVPSGRILKHKKSGFMRLFSGRGVDGEKERSPPPPVPPLSNAYAERQIQGTGKASNFTLTRVPVPSFSPSLLGAAASSTTLTSRNSTSFDDDASDGQTASSRKRQPPLYIVTGASGPCSHTSTVEAGLLSRGALTSSLDLAPPVSLSHNPSQSAPPGTTDFQGLKLRPISTNFSSHFSDIVANPEEELQSDLYTPSSTASSGTALSPITPISTRRSDDEPRTSETSGERSLIIKALQDQFISAKKAWQREVRELESQVRDLKAEVEDLRQTGDMGYCEVCGRGDPQKCGIALGDETQMQKLGVVDRPRARTGDAARFASGN</sequence>
<organism evidence="3 4">
    <name type="scientific">Paxillus rubicundulus Ve08.2h10</name>
    <dbReference type="NCBI Taxonomy" id="930991"/>
    <lineage>
        <taxon>Eukaryota</taxon>
        <taxon>Fungi</taxon>
        <taxon>Dikarya</taxon>
        <taxon>Basidiomycota</taxon>
        <taxon>Agaricomycotina</taxon>
        <taxon>Agaricomycetes</taxon>
        <taxon>Agaricomycetidae</taxon>
        <taxon>Boletales</taxon>
        <taxon>Paxilineae</taxon>
        <taxon>Paxillaceae</taxon>
        <taxon>Paxillus</taxon>
    </lineage>
</organism>
<feature type="compositionally biased region" description="Polar residues" evidence="2">
    <location>
        <begin position="672"/>
        <end position="694"/>
    </location>
</feature>
<dbReference type="AlphaFoldDB" id="A0A0D0DWB5"/>
<name>A0A0D0DWB5_9AGAM</name>
<evidence type="ECO:0000256" key="2">
    <source>
        <dbReference type="SAM" id="MobiDB-lite"/>
    </source>
</evidence>